<sequence>METRDRTIDALRAIAIVGVVAGHWLVSAVVSDPSRPAAWHGASPLAAFPALTPATWVLQTLGLFFFAGGFAAARSHRERAARSRRERPARSRRERAARGLQERATRSRRELAARTRPGTVARFVRLARPVGLLAAVWLPAWLLLKATGAPDSTLHVVRSLLVHPLWFLIVYLILTVIAPLLRAAVGRFRLWPLVPAIALVAACDVARHLDVATWLHPLATVVGWAVPYLLGIALADGSLPRRAGRILAPAGVMAGAALVLLAGYPASAVGVPGDGWSNLDPPSLFALALAAAQIGVFLLVRDRLAGWLRRPVVGAPVAVLNRSAMTVYCWHQSALLLVTFGGLLAGPLPGLSDPPAGMWPLHRLLWLPVFAVTLVVLCAAFHRAERVRTWRRPPR</sequence>
<keyword evidence="2" id="KW-0472">Membrane</keyword>
<keyword evidence="2" id="KW-0812">Transmembrane</keyword>
<feature type="transmembrane region" description="Helical" evidence="2">
    <location>
        <begin position="50"/>
        <end position="73"/>
    </location>
</feature>
<feature type="transmembrane region" description="Helical" evidence="2">
    <location>
        <begin position="215"/>
        <end position="234"/>
    </location>
</feature>
<feature type="transmembrane region" description="Helical" evidence="2">
    <location>
        <begin position="364"/>
        <end position="382"/>
    </location>
</feature>
<evidence type="ECO:0000256" key="1">
    <source>
        <dbReference type="SAM" id="MobiDB-lite"/>
    </source>
</evidence>
<organism evidence="4">
    <name type="scientific">Actinoplanes campanulatus</name>
    <dbReference type="NCBI Taxonomy" id="113559"/>
    <lineage>
        <taxon>Bacteria</taxon>
        <taxon>Bacillati</taxon>
        <taxon>Actinomycetota</taxon>
        <taxon>Actinomycetes</taxon>
        <taxon>Micromonosporales</taxon>
        <taxon>Micromonosporaceae</taxon>
        <taxon>Actinoplanes</taxon>
    </lineage>
</organism>
<feature type="domain" description="Acyltransferase 3" evidence="3">
    <location>
        <begin position="8"/>
        <end position="381"/>
    </location>
</feature>
<dbReference type="GO" id="GO:0016746">
    <property type="term" value="F:acyltransferase activity"/>
    <property type="evidence" value="ECO:0007669"/>
    <property type="project" value="UniProtKB-KW"/>
</dbReference>
<feature type="transmembrane region" description="Helical" evidence="2">
    <location>
        <begin position="246"/>
        <end position="264"/>
    </location>
</feature>
<keyword evidence="4" id="KW-0808">Transferase</keyword>
<feature type="transmembrane region" description="Helical" evidence="2">
    <location>
        <begin position="190"/>
        <end position="209"/>
    </location>
</feature>
<name>A0ABQ3WSV5_9ACTN</name>
<evidence type="ECO:0000313" key="4">
    <source>
        <dbReference type="EMBL" id="GID49344.1"/>
    </source>
</evidence>
<proteinExistence type="predicted"/>
<feature type="transmembrane region" description="Helical" evidence="2">
    <location>
        <begin position="334"/>
        <end position="352"/>
    </location>
</feature>
<comment type="caution">
    <text evidence="4">The sequence shown here is derived from an EMBL/GenBank/DDBJ whole genome shotgun (WGS) entry which is preliminary data.</text>
</comment>
<feature type="transmembrane region" description="Helical" evidence="2">
    <location>
        <begin position="164"/>
        <end position="183"/>
    </location>
</feature>
<gene>
    <name evidence="4" type="ORF">Aca07nite_66190</name>
</gene>
<accession>A0ABQ3WSV5</accession>
<keyword evidence="4" id="KW-0012">Acyltransferase</keyword>
<dbReference type="RefSeq" id="WP_204299459.1">
    <property type="nucleotide sequence ID" value="NZ_BAAAGQ010000021.1"/>
</dbReference>
<reference evidence="4" key="1">
    <citation type="submission" date="2021-01" db="EMBL/GenBank/DDBJ databases">
        <title>Whole genome shotgun sequence of Actinoplanes capillaceus NBRC 16408.</title>
        <authorList>
            <person name="Komaki H."/>
            <person name="Tamura T."/>
        </authorList>
    </citation>
    <scope>NUCLEOTIDE SEQUENCE [LARGE SCALE GENOMIC DNA]</scope>
    <source>
        <strain evidence="4">NBRC 16408</strain>
    </source>
</reference>
<protein>
    <submittedName>
        <fullName evidence="4">Acyltransferase</fullName>
    </submittedName>
</protein>
<feature type="transmembrane region" description="Helical" evidence="2">
    <location>
        <begin position="12"/>
        <end position="30"/>
    </location>
</feature>
<dbReference type="InterPro" id="IPR002656">
    <property type="entry name" value="Acyl_transf_3_dom"/>
</dbReference>
<dbReference type="Pfam" id="PF01757">
    <property type="entry name" value="Acyl_transf_3"/>
    <property type="match status" value="1"/>
</dbReference>
<evidence type="ECO:0000256" key="2">
    <source>
        <dbReference type="SAM" id="Phobius"/>
    </source>
</evidence>
<feature type="transmembrane region" description="Helical" evidence="2">
    <location>
        <begin position="126"/>
        <end position="144"/>
    </location>
</feature>
<feature type="region of interest" description="Disordered" evidence="1">
    <location>
        <begin position="78"/>
        <end position="108"/>
    </location>
</feature>
<feature type="transmembrane region" description="Helical" evidence="2">
    <location>
        <begin position="284"/>
        <end position="300"/>
    </location>
</feature>
<evidence type="ECO:0000259" key="3">
    <source>
        <dbReference type="Pfam" id="PF01757"/>
    </source>
</evidence>
<keyword evidence="2" id="KW-1133">Transmembrane helix</keyword>
<dbReference type="EMBL" id="BOMF01000126">
    <property type="protein sequence ID" value="GID49344.1"/>
    <property type="molecule type" value="Genomic_DNA"/>
</dbReference>